<evidence type="ECO:0000313" key="3">
    <source>
        <dbReference type="Proteomes" id="UP000069902"/>
    </source>
</evidence>
<gene>
    <name evidence="2" type="ORF">PNK_p0026</name>
</gene>
<dbReference type="EMBL" id="LN879503">
    <property type="protein sequence ID" value="CUI18080.1"/>
    <property type="molecule type" value="Genomic_DNA"/>
</dbReference>
<geneLocation type="plasmid" evidence="3">
    <name>pPNK</name>
</geneLocation>
<sequence>MQNKTIDEQVIGEALKSELKKGYDIARLSSWAFDVYSNNIRSLTTYSKELLQYLFRMEDDPQFEYTEDELYEISEMLIKGKKDPIKKIHDRHQQKPKVENNERK</sequence>
<dbReference type="Proteomes" id="UP000069902">
    <property type="component" value="Plasmid pPNK"/>
</dbReference>
<protein>
    <submittedName>
        <fullName evidence="2">Uncharacterized protein</fullName>
    </submittedName>
</protein>
<reference evidence="3" key="1">
    <citation type="submission" date="2015-09" db="EMBL/GenBank/DDBJ databases">
        <authorList>
            <person name="Bertelli C."/>
        </authorList>
    </citation>
    <scope>NUCLEOTIDE SEQUENCE [LARGE SCALE GENOMIC DNA]</scope>
    <source>
        <strain evidence="3">KNic</strain>
        <plasmid evidence="3">pPNK</plasmid>
    </source>
</reference>
<dbReference type="PATRIC" id="fig|389348.3.peg.2784"/>
<dbReference type="RefSeq" id="WP_059062481.1">
    <property type="nucleotide sequence ID" value="NZ_LN879503.1"/>
</dbReference>
<organism evidence="2 3">
    <name type="scientific">Candidatus Protochlamydia naegleriophila</name>
    <dbReference type="NCBI Taxonomy" id="389348"/>
    <lineage>
        <taxon>Bacteria</taxon>
        <taxon>Pseudomonadati</taxon>
        <taxon>Chlamydiota</taxon>
        <taxon>Chlamydiia</taxon>
        <taxon>Parachlamydiales</taxon>
        <taxon>Parachlamydiaceae</taxon>
        <taxon>Candidatus Protochlamydia</taxon>
    </lineage>
</organism>
<dbReference type="AlphaFoldDB" id="A0A0U5EUZ0"/>
<proteinExistence type="predicted"/>
<evidence type="ECO:0000256" key="1">
    <source>
        <dbReference type="SAM" id="MobiDB-lite"/>
    </source>
</evidence>
<dbReference type="KEGG" id="pnl:PNK_p0026"/>
<name>A0A0U5EUZ0_9BACT</name>
<keyword evidence="3" id="KW-1185">Reference proteome</keyword>
<evidence type="ECO:0000313" key="2">
    <source>
        <dbReference type="EMBL" id="CUI18080.1"/>
    </source>
</evidence>
<dbReference type="InParanoid" id="A0A0U5EUZ0"/>
<accession>A0A0U5EUZ0</accession>
<feature type="region of interest" description="Disordered" evidence="1">
    <location>
        <begin position="84"/>
        <end position="104"/>
    </location>
</feature>